<protein>
    <submittedName>
        <fullName evidence="3">M23 family metallopeptidase</fullName>
    </submittedName>
</protein>
<dbReference type="PANTHER" id="PTHR21666">
    <property type="entry name" value="PEPTIDASE-RELATED"/>
    <property type="match status" value="1"/>
</dbReference>
<dbReference type="Proteomes" id="UP000284119">
    <property type="component" value="Unassembled WGS sequence"/>
</dbReference>
<dbReference type="CDD" id="cd12797">
    <property type="entry name" value="M23_peptidase"/>
    <property type="match status" value="1"/>
</dbReference>
<feature type="signal peptide" evidence="1">
    <location>
        <begin position="1"/>
        <end position="18"/>
    </location>
</feature>
<feature type="chain" id="PRO_5045581274" evidence="1">
    <location>
        <begin position="19"/>
        <end position="247"/>
    </location>
</feature>
<dbReference type="Gene3D" id="2.70.70.10">
    <property type="entry name" value="Glucose Permease (Domain IIA)"/>
    <property type="match status" value="1"/>
</dbReference>
<dbReference type="InterPro" id="IPR011055">
    <property type="entry name" value="Dup_hybrid_motif"/>
</dbReference>
<name>A0ABX9P787_9GAMM</name>
<dbReference type="Pfam" id="PF01551">
    <property type="entry name" value="Peptidase_M23"/>
    <property type="match status" value="1"/>
</dbReference>
<dbReference type="SUPFAM" id="SSF51261">
    <property type="entry name" value="Duplicated hybrid motif"/>
    <property type="match status" value="1"/>
</dbReference>
<comment type="caution">
    <text evidence="3">The sequence shown here is derived from an EMBL/GenBank/DDBJ whole genome shotgun (WGS) entry which is preliminary data.</text>
</comment>
<evidence type="ECO:0000259" key="2">
    <source>
        <dbReference type="Pfam" id="PF01551"/>
    </source>
</evidence>
<reference evidence="3 4" key="1">
    <citation type="submission" date="2018-09" db="EMBL/GenBank/DDBJ databases">
        <authorList>
            <person name="Le Fleche-Mateos A."/>
        </authorList>
    </citation>
    <scope>NUCLEOTIDE SEQUENCE [LARGE SCALE GENOMIC DNA]</scope>
    <source>
        <strain evidence="3 4">DSM 30078</strain>
    </source>
</reference>
<dbReference type="InterPro" id="IPR016047">
    <property type="entry name" value="M23ase_b-sheet_dom"/>
</dbReference>
<dbReference type="PANTHER" id="PTHR21666:SF270">
    <property type="entry name" value="MUREIN HYDROLASE ACTIVATOR ENVC"/>
    <property type="match status" value="1"/>
</dbReference>
<gene>
    <name evidence="3" type="ORF">D5396_00155</name>
</gene>
<keyword evidence="1" id="KW-0732">Signal</keyword>
<accession>A0ABX9P787</accession>
<keyword evidence="4" id="KW-1185">Reference proteome</keyword>
<feature type="domain" description="M23ase beta-sheet core" evidence="2">
    <location>
        <begin position="68"/>
        <end position="162"/>
    </location>
</feature>
<evidence type="ECO:0000256" key="1">
    <source>
        <dbReference type="SAM" id="SignalP"/>
    </source>
</evidence>
<sequence>MKLGLKSLWMILVCSVSAYGSVQTDNVDGVSPLRYSGQLSFASPLQVPLRVTSGFGRRFHPVTARFATHNGTDFAAPLHSKVLAVQSGVVTKVGSDPISGRYLVVTHKNGWVSKYLHLSVFNVSVNQPVSKGQVIALSGTTGRTTGPHLHLELSYRGQSLDPGLVYFSPSRYVLSAQMQMVKKSREAAEPEVSQEARIVFITQKAGGPVIGVKKGKKLVLVNPGDKVFKEFRVVNNGKRYSLQKIGN</sequence>
<evidence type="ECO:0000313" key="3">
    <source>
        <dbReference type="EMBL" id="RJT15583.1"/>
    </source>
</evidence>
<dbReference type="InterPro" id="IPR050570">
    <property type="entry name" value="Cell_wall_metabolism_enzyme"/>
</dbReference>
<evidence type="ECO:0000313" key="4">
    <source>
        <dbReference type="Proteomes" id="UP000284119"/>
    </source>
</evidence>
<organism evidence="3 4">
    <name type="scientific">Rahnella inusitata</name>
    <dbReference type="NCBI Taxonomy" id="58169"/>
    <lineage>
        <taxon>Bacteria</taxon>
        <taxon>Pseudomonadati</taxon>
        <taxon>Pseudomonadota</taxon>
        <taxon>Gammaproteobacteria</taxon>
        <taxon>Enterobacterales</taxon>
        <taxon>Yersiniaceae</taxon>
        <taxon>Rahnella</taxon>
    </lineage>
</organism>
<proteinExistence type="predicted"/>
<dbReference type="RefSeq" id="WP_112164960.1">
    <property type="nucleotide sequence ID" value="NZ_CBCPIW010000001.1"/>
</dbReference>
<dbReference type="EMBL" id="RAHG01000001">
    <property type="protein sequence ID" value="RJT15583.1"/>
    <property type="molecule type" value="Genomic_DNA"/>
</dbReference>